<proteinExistence type="inferred from homology"/>
<dbReference type="GO" id="GO:0016491">
    <property type="term" value="F:oxidoreductase activity"/>
    <property type="evidence" value="ECO:0007669"/>
    <property type="project" value="UniProtKB-KW"/>
</dbReference>
<dbReference type="InterPro" id="IPR023753">
    <property type="entry name" value="FAD/NAD-binding_dom"/>
</dbReference>
<organism evidence="5 6">
    <name type="scientific">Cryphonectria parasitica (strain ATCC 38755 / EP155)</name>
    <dbReference type="NCBI Taxonomy" id="660469"/>
    <lineage>
        <taxon>Eukaryota</taxon>
        <taxon>Fungi</taxon>
        <taxon>Dikarya</taxon>
        <taxon>Ascomycota</taxon>
        <taxon>Pezizomycotina</taxon>
        <taxon>Sordariomycetes</taxon>
        <taxon>Sordariomycetidae</taxon>
        <taxon>Diaporthales</taxon>
        <taxon>Cryphonectriaceae</taxon>
        <taxon>Cryphonectria-Endothia species complex</taxon>
        <taxon>Cryphonectria</taxon>
    </lineage>
</organism>
<dbReference type="GeneID" id="63841020"/>
<dbReference type="InterPro" id="IPR050097">
    <property type="entry name" value="Ferredoxin-NADP_redctase_2"/>
</dbReference>
<evidence type="ECO:0000313" key="5">
    <source>
        <dbReference type="EMBL" id="KAF3760976.1"/>
    </source>
</evidence>
<dbReference type="PANTHER" id="PTHR48105">
    <property type="entry name" value="THIOREDOXIN REDUCTASE 1-RELATED-RELATED"/>
    <property type="match status" value="1"/>
</dbReference>
<dbReference type="PRINTS" id="PR00469">
    <property type="entry name" value="PNDRDTASEII"/>
</dbReference>
<gene>
    <name evidence="5" type="ORF">M406DRAFT_358423</name>
</gene>
<dbReference type="OrthoDB" id="10260355at2759"/>
<reference evidence="5" key="1">
    <citation type="journal article" date="2020" name="Phytopathology">
        <title>Genome sequence of the chestnut blight fungus Cryphonectria parasitica EP155: A fundamental resource for an archetypical invasive plant pathogen.</title>
        <authorList>
            <person name="Crouch J.A."/>
            <person name="Dawe A."/>
            <person name="Aerts A."/>
            <person name="Barry K."/>
            <person name="Churchill A.C.L."/>
            <person name="Grimwood J."/>
            <person name="Hillman B."/>
            <person name="Milgroom M.G."/>
            <person name="Pangilinan J."/>
            <person name="Smith M."/>
            <person name="Salamov A."/>
            <person name="Schmutz J."/>
            <person name="Yadav J."/>
            <person name="Grigoriev I.V."/>
            <person name="Nuss D."/>
        </authorList>
    </citation>
    <scope>NUCLEOTIDE SEQUENCE</scope>
    <source>
        <strain evidence="5">EP155</strain>
    </source>
</reference>
<evidence type="ECO:0000256" key="1">
    <source>
        <dbReference type="ARBA" id="ARBA00009333"/>
    </source>
</evidence>
<dbReference type="SUPFAM" id="SSF51905">
    <property type="entry name" value="FAD/NAD(P)-binding domain"/>
    <property type="match status" value="1"/>
</dbReference>
<dbReference type="Proteomes" id="UP000803844">
    <property type="component" value="Unassembled WGS sequence"/>
</dbReference>
<accession>A0A9P4XUC0</accession>
<dbReference type="InterPro" id="IPR036188">
    <property type="entry name" value="FAD/NAD-bd_sf"/>
</dbReference>
<keyword evidence="2" id="KW-0285">Flavoprotein</keyword>
<dbReference type="GO" id="GO:0097237">
    <property type="term" value="P:cellular response to toxic substance"/>
    <property type="evidence" value="ECO:0007669"/>
    <property type="project" value="UniProtKB-ARBA"/>
</dbReference>
<evidence type="ECO:0000256" key="2">
    <source>
        <dbReference type="ARBA" id="ARBA00022630"/>
    </source>
</evidence>
<dbReference type="AlphaFoldDB" id="A0A9P4XUC0"/>
<sequence>MASKVYDVLIIGGGPAGLTVATTIARQLQTAIVLDSGAYRNARTEHMHGVPGFDHVDPAVFRTKAKGDILARYDTVEFKRAWVAKIEKLQSGRFQATDGLGNVYEGRKIALATGVKDVMLDIEGYDECWGWGIFHCLFCHGFEERGGDSAGLLAMGMLAKSTMATHVGNMALQFAKKLTVYTNGDEEVAKEIQANAKIADSETRVNFEKRRIKSLKLISRDTSDVLVTLEDGTEIKESFITHYPDAELNGPFASQLGLTLGESGQIDVHPPFNETSLHGVFAAGDAASTGRVVPIAIYGGSLAAGGLVAQLLAEKAEGK</sequence>
<evidence type="ECO:0000256" key="3">
    <source>
        <dbReference type="ARBA" id="ARBA00023002"/>
    </source>
</evidence>
<protein>
    <submittedName>
        <fullName evidence="5">FAD/NAD(P)-binding domain-containing protein</fullName>
    </submittedName>
</protein>
<dbReference type="Pfam" id="PF07992">
    <property type="entry name" value="Pyr_redox_2"/>
    <property type="match status" value="1"/>
</dbReference>
<evidence type="ECO:0000259" key="4">
    <source>
        <dbReference type="Pfam" id="PF07992"/>
    </source>
</evidence>
<keyword evidence="6" id="KW-1185">Reference proteome</keyword>
<evidence type="ECO:0000313" key="6">
    <source>
        <dbReference type="Proteomes" id="UP000803844"/>
    </source>
</evidence>
<keyword evidence="3" id="KW-0560">Oxidoreductase</keyword>
<dbReference type="PRINTS" id="PR00368">
    <property type="entry name" value="FADPNR"/>
</dbReference>
<name>A0A9P4XUC0_CRYP1</name>
<dbReference type="Gene3D" id="3.50.50.60">
    <property type="entry name" value="FAD/NAD(P)-binding domain"/>
    <property type="match status" value="2"/>
</dbReference>
<comment type="caution">
    <text evidence="5">The sequence shown here is derived from an EMBL/GenBank/DDBJ whole genome shotgun (WGS) entry which is preliminary data.</text>
</comment>
<comment type="similarity">
    <text evidence="1">Belongs to the class-II pyridine nucleotide-disulfide oxidoreductase family.</text>
</comment>
<dbReference type="EMBL" id="MU032352">
    <property type="protein sequence ID" value="KAF3760976.1"/>
    <property type="molecule type" value="Genomic_DNA"/>
</dbReference>
<feature type="domain" description="FAD/NAD(P)-binding" evidence="4">
    <location>
        <begin position="6"/>
        <end position="297"/>
    </location>
</feature>
<dbReference type="RefSeq" id="XP_040771955.1">
    <property type="nucleotide sequence ID" value="XM_040923891.1"/>
</dbReference>